<gene>
    <name evidence="1" type="ORF">MLD38_025298</name>
</gene>
<accession>A0ACB9NV17</accession>
<proteinExistence type="predicted"/>
<dbReference type="EMBL" id="CM042886">
    <property type="protein sequence ID" value="KAI4340467.1"/>
    <property type="molecule type" value="Genomic_DNA"/>
</dbReference>
<dbReference type="Proteomes" id="UP001057402">
    <property type="component" value="Chromosome 7"/>
</dbReference>
<sequence>MDAVALSRVRLITAGGGFSFPATKEVCPLLRRRPQPVFAAAGAASAAFRTGISPVCELVEEEIVKGFLKERRLTGDFITKASDVIWRRDLVELIDLAADDVSDEQRDVQQETEIDDAGGFLKLSRTHEWVLGDDSAPVNRKAIEKQLRDDREKRKKLNLLNYEALKRELILVSVGVGTACSGYCLIVFSLQAALSYAVGVLFSLLYLQLLFRQADTLSAERVPQIFRQKKQKKIGIRSEDLSDALERWTRGSGIALSSPRLVIPATIFGIWALSDRFIANDMFHFELVPAMMGMFVYKAAALVQVYRDNEDLRFIFPESEEASSDGQR</sequence>
<evidence type="ECO:0000313" key="1">
    <source>
        <dbReference type="EMBL" id="KAI4340467.1"/>
    </source>
</evidence>
<protein>
    <submittedName>
        <fullName evidence="1">Uncharacterized protein</fullName>
    </submittedName>
</protein>
<reference evidence="2" key="1">
    <citation type="journal article" date="2023" name="Front. Plant Sci.">
        <title>Chromosomal-level genome assembly of Melastoma candidum provides insights into trichome evolution.</title>
        <authorList>
            <person name="Zhong Y."/>
            <person name="Wu W."/>
            <person name="Sun C."/>
            <person name="Zou P."/>
            <person name="Liu Y."/>
            <person name="Dai S."/>
            <person name="Zhou R."/>
        </authorList>
    </citation>
    <scope>NUCLEOTIDE SEQUENCE [LARGE SCALE GENOMIC DNA]</scope>
</reference>
<comment type="caution">
    <text evidence="1">The sequence shown here is derived from an EMBL/GenBank/DDBJ whole genome shotgun (WGS) entry which is preliminary data.</text>
</comment>
<keyword evidence="2" id="KW-1185">Reference proteome</keyword>
<organism evidence="1 2">
    <name type="scientific">Melastoma candidum</name>
    <dbReference type="NCBI Taxonomy" id="119954"/>
    <lineage>
        <taxon>Eukaryota</taxon>
        <taxon>Viridiplantae</taxon>
        <taxon>Streptophyta</taxon>
        <taxon>Embryophyta</taxon>
        <taxon>Tracheophyta</taxon>
        <taxon>Spermatophyta</taxon>
        <taxon>Magnoliopsida</taxon>
        <taxon>eudicotyledons</taxon>
        <taxon>Gunneridae</taxon>
        <taxon>Pentapetalae</taxon>
        <taxon>rosids</taxon>
        <taxon>malvids</taxon>
        <taxon>Myrtales</taxon>
        <taxon>Melastomataceae</taxon>
        <taxon>Melastomatoideae</taxon>
        <taxon>Melastomateae</taxon>
        <taxon>Melastoma</taxon>
    </lineage>
</organism>
<evidence type="ECO:0000313" key="2">
    <source>
        <dbReference type="Proteomes" id="UP001057402"/>
    </source>
</evidence>
<name>A0ACB9NV17_9MYRT</name>